<evidence type="ECO:0000256" key="10">
    <source>
        <dbReference type="SAM" id="MobiDB-lite"/>
    </source>
</evidence>
<evidence type="ECO:0000256" key="4">
    <source>
        <dbReference type="ARBA" id="ARBA00022491"/>
    </source>
</evidence>
<dbReference type="InterPro" id="IPR041285">
    <property type="entry name" value="MID_MedPIWI"/>
</dbReference>
<evidence type="ECO:0000259" key="11">
    <source>
        <dbReference type="Pfam" id="PF06333"/>
    </source>
</evidence>
<feature type="region of interest" description="Disordered" evidence="10">
    <location>
        <begin position="465"/>
        <end position="487"/>
    </location>
</feature>
<evidence type="ECO:0000313" key="14">
    <source>
        <dbReference type="EMBL" id="CAK9258264.1"/>
    </source>
</evidence>
<feature type="region of interest" description="Disordered" evidence="10">
    <location>
        <begin position="1679"/>
        <end position="1747"/>
    </location>
</feature>
<feature type="compositionally biased region" description="Low complexity" evidence="10">
    <location>
        <begin position="1231"/>
        <end position="1247"/>
    </location>
</feature>
<feature type="region of interest" description="Disordered" evidence="10">
    <location>
        <begin position="935"/>
        <end position="1020"/>
    </location>
</feature>
<reference evidence="14" key="1">
    <citation type="submission" date="2024-02" db="EMBL/GenBank/DDBJ databases">
        <authorList>
            <consortium name="ELIXIR-Norway"/>
            <consortium name="Elixir Norway"/>
        </authorList>
    </citation>
    <scope>NUCLEOTIDE SEQUENCE</scope>
</reference>
<feature type="compositionally biased region" description="Polar residues" evidence="10">
    <location>
        <begin position="943"/>
        <end position="963"/>
    </location>
</feature>
<dbReference type="Pfam" id="PF18296">
    <property type="entry name" value="MID_MedPIWI"/>
    <property type="match status" value="1"/>
</dbReference>
<sequence>MLANVFRIGGLQQVSWFQLLPEGELISSSSPSLTRKERTWQDLAALQVMRAHMSLQEEGHFSTWTLSEDKVKLWLFLPGRHESFNSATTHTAINGLKVVGQGLWRAPGDCNDVSNALSQALKNRCERAFQSLSYVRFGNVFVKCRRQGASDPSLRKPLPSCELVFTASEEAIFVHVLVRRKRVRQLSITDLQVALAQQRSNVSLSDNSLAVVVAPHGVSGQLSGCCLNDLVTQLHQSKQQTFSASSLPFRVVASSSANGSTTSGQACYAEVWLGQSSPGGNLGLVRQPPTGDSWGNQTRRSYNQREVGQALIYPLDAVLVLMRPPVPSHTYLQRALLQDWAGTKWLEDGLEGEESAPAKYGTQDGDGKKSSVTGGVGANGLGPARSGGGGTTSSSSGSGGSSNGSSSSQGSSGSSSSSEADAAGTAELEADAESLGSKAAAMPLSMHNIHALGPTSDSAIADVKASQGVKRGRSKPIGGETGGDSTVKAVKRSNSIGADMSALLDATINEKKAGGGGFPGETSAFAAGLSSNMVLGTPRGVISNQLPNPWDQWNDDEHGLGVGFGMGMDIQSDADILAEFGDFGDFFEDDGLGFGEPPGTAESQVPNFLFDCGEVTNTPGTGSMDTSDPMLLPILDFPMLEGFGHQAQPPQNEPLSARGTKANMFKDNNNPQASGVVGARLSPVPPPPPLLVALETRPKAEAMLLFAPGFEPVDLSGVQEVSASSMISRSVFLSFASVSFKASTWFQSFFWVDVNFLKGLDLCRAPYIPVSKTASVESPPKLEAYVYSAMPPETVKLETLDTAKPDDKGDKEPTDNVDSKKKADPGREYHIVSGTLGNKQGSPTGQPSAMEGANADLAAGKTLQAPGKKDSPNVIGGGNGSLLESNKNSDRSSSVQSPVATLATELECALLQVAMCRSQDTSSSVSSSVTAKATPMLAKESSSDITQVQSDALQSGRSLSRPQQQERRKKVPERIAGHGADEDMHEGGSRAAQVGVWRPVGAPKPPSSQQSNATTTATTTHNSMAADSRLGLLSNSNCAAETAAGVDEGCAATGAAARQSQWQEVLNALPLLAQQASITVDAALDGDYGDGPLSWLASQELRKQQRTCGNHVGCGGMLSVAHCLDQSGVELMNPLTAEVSAATVASLLQSDVRIALSNAFGETSMDGPLALVDWCRGRVQMSDGGHFSESTVTDSKEVSSTITVVGEPITPPQLGGGLKAVADMDVDVRRSSSSSSSRVLENSSLSEQTENCQKRVGLGDDLGMLESDVLTSHGPTILALPIPALLVGYQDDWLKTSSSTLHLWEKAPLEPYAPPKQVNYLVVCLASEPLVMAAANFFQQLSSVYEACRLGSHMPAVGQSGLLPGASLTGTQTPPPPGFMLVDVPGVTTTTPSFQDGSSSASSSINLATDFVASMNRSWNLSQYRKALCKVCKALPISAGSATTQRDPEPGPCTVVYVICPVLEPHGLLQTMVDACQSLGSAVAVSDKDSQAGTAAAAVAGEDFVSSILGFSVPRFALQLVTAGTIFKANGPHASGLDVLKQIALGVYNKLRRIPRRAPVTEFSQHSTVAAAALGTRARAAAGSGPSLLQSNTPMPGLWKDCSSGRSSGNSLSRTDAGGNLESSTTTTIPRNTWESGWKSSSARLTENDTGTLGADVTHDAVRYLYEPAFILAEAGTPDVGVGLAPSRTAGRDATRVQGDEASASTHGGASGVAGGGGGGGGGGGADMGSNTTPGGEALDGDSSGSRGQQAPALHCCYAWTEDGHWMVSVWTDARGELLDTHVLPLACVDTQREGAGGLYGLFNQVLQQGLQLLTMAVDAGSRKPRGITITRLGGFFEKECQEWNRVIMSIGGDEVCKWPLQIRHSQQDSSTGGLGGMACSSEVGMLSDSALGLAGSGPASPNPSSSFGVRGKTTTANYGKGSGSDLRRQGGQVINQVVAPPEPPKGAFQWVQSISLVSLCVDQSLQIVTTPDGLSISGAPPGGVSPLSWPVGTSSSGAQSIGITTVRTLASVGAAYLVVPAHESRLLAPGAVLQQLPPGGSSACHEHPPSLAHCLHSSGPACPVASAFVVLGATQAAMTEYLQRGIKEDWPSTIQIGLIAHYGGGSPRVGGTCPQQDVVGPPSSGRLDMVSGNSKPLKSPMGDGSKSDQSLEVHKTLQVVASEMHALSWLTTALTHVHHHHSPLPFHCEVVQRFQRLLGFLDTELGPPMSSKSLLQV</sequence>
<keyword evidence="8 9" id="KW-0539">Nucleus</keyword>
<feature type="compositionally biased region" description="Low complexity" evidence="10">
    <location>
        <begin position="1897"/>
        <end position="1907"/>
    </location>
</feature>
<dbReference type="InterPro" id="IPR021643">
    <property type="entry name" value="Mediator_Med13_N"/>
</dbReference>
<organism evidence="14 15">
    <name type="scientific">Sphagnum jensenii</name>
    <dbReference type="NCBI Taxonomy" id="128206"/>
    <lineage>
        <taxon>Eukaryota</taxon>
        <taxon>Viridiplantae</taxon>
        <taxon>Streptophyta</taxon>
        <taxon>Embryophyta</taxon>
        <taxon>Bryophyta</taxon>
        <taxon>Sphagnophytina</taxon>
        <taxon>Sphagnopsida</taxon>
        <taxon>Sphagnales</taxon>
        <taxon>Sphagnaceae</taxon>
        <taxon>Sphagnum</taxon>
    </lineage>
</organism>
<feature type="compositionally biased region" description="Basic and acidic residues" evidence="10">
    <location>
        <begin position="797"/>
        <end position="830"/>
    </location>
</feature>
<evidence type="ECO:0000313" key="15">
    <source>
        <dbReference type="Proteomes" id="UP001497444"/>
    </source>
</evidence>
<feature type="region of interest" description="Disordered" evidence="10">
    <location>
        <begin position="797"/>
        <end position="851"/>
    </location>
</feature>
<name>A0ABP0VUT1_9BRYO</name>
<feature type="compositionally biased region" description="Polar residues" evidence="10">
    <location>
        <begin position="835"/>
        <end position="847"/>
    </location>
</feature>
<keyword evidence="5 9" id="KW-0805">Transcription regulation</keyword>
<dbReference type="Pfam" id="PF11597">
    <property type="entry name" value="Med13_N"/>
    <property type="match status" value="1"/>
</dbReference>
<evidence type="ECO:0000256" key="9">
    <source>
        <dbReference type="RuleBase" id="RU364134"/>
    </source>
</evidence>
<dbReference type="InterPro" id="IPR051139">
    <property type="entry name" value="Mediator_complx_sub13"/>
</dbReference>
<feature type="compositionally biased region" description="Polar residues" evidence="10">
    <location>
        <begin position="1621"/>
        <end position="1651"/>
    </location>
</feature>
<feature type="compositionally biased region" description="Gly residues" evidence="10">
    <location>
        <begin position="1709"/>
        <end position="1727"/>
    </location>
</feature>
<evidence type="ECO:0000256" key="7">
    <source>
        <dbReference type="ARBA" id="ARBA00023163"/>
    </source>
</evidence>
<feature type="region of interest" description="Disordered" evidence="10">
    <location>
        <begin position="863"/>
        <end position="898"/>
    </location>
</feature>
<dbReference type="Proteomes" id="UP001497444">
    <property type="component" value="Chromosome 11"/>
</dbReference>
<feature type="region of interest" description="Disordered" evidence="10">
    <location>
        <begin position="1894"/>
        <end position="1928"/>
    </location>
</feature>
<evidence type="ECO:0000256" key="1">
    <source>
        <dbReference type="ARBA" id="ARBA00004123"/>
    </source>
</evidence>
<feature type="region of interest" description="Disordered" evidence="10">
    <location>
        <begin position="1584"/>
        <end position="1653"/>
    </location>
</feature>
<comment type="subunit">
    <text evidence="9">Component of the Mediator complex.</text>
</comment>
<keyword evidence="4 9" id="KW-0678">Repressor</keyword>
<feature type="compositionally biased region" description="Low complexity" evidence="10">
    <location>
        <begin position="403"/>
        <end position="418"/>
    </location>
</feature>
<dbReference type="InterPro" id="IPR009401">
    <property type="entry name" value="Med13_C"/>
</dbReference>
<feature type="domain" description="Mediator complex subunit Med13 C-terminal" evidence="11">
    <location>
        <begin position="1743"/>
        <end position="1848"/>
    </location>
</feature>
<evidence type="ECO:0000256" key="6">
    <source>
        <dbReference type="ARBA" id="ARBA00023159"/>
    </source>
</evidence>
<evidence type="ECO:0000256" key="8">
    <source>
        <dbReference type="ARBA" id="ARBA00023242"/>
    </source>
</evidence>
<comment type="subcellular location">
    <subcellularLocation>
        <location evidence="1 9">Nucleus</location>
    </subcellularLocation>
</comment>
<feature type="region of interest" description="Disordered" evidence="10">
    <location>
        <begin position="354"/>
        <end position="431"/>
    </location>
</feature>
<feature type="compositionally biased region" description="Basic and acidic residues" evidence="10">
    <location>
        <begin position="1690"/>
        <end position="1699"/>
    </location>
</feature>
<protein>
    <recommendedName>
        <fullName evidence="3 9">Mediator of RNA polymerase II transcription subunit 13</fullName>
    </recommendedName>
</protein>
<keyword evidence="6 9" id="KW-0010">Activator</keyword>
<feature type="compositionally biased region" description="Polar residues" evidence="10">
    <location>
        <begin position="882"/>
        <end position="898"/>
    </location>
</feature>
<feature type="region of interest" description="Disordered" evidence="10">
    <location>
        <begin position="2123"/>
        <end position="2149"/>
    </location>
</feature>
<feature type="domain" description="Mediator complex subunit Med13 N-terminal" evidence="12">
    <location>
        <begin position="2"/>
        <end position="244"/>
    </location>
</feature>
<feature type="region of interest" description="Disordered" evidence="10">
    <location>
        <begin position="1229"/>
        <end position="1250"/>
    </location>
</feature>
<feature type="compositionally biased region" description="Basic and acidic residues" evidence="10">
    <location>
        <begin position="972"/>
        <end position="988"/>
    </location>
</feature>
<evidence type="ECO:0000256" key="5">
    <source>
        <dbReference type="ARBA" id="ARBA00023015"/>
    </source>
</evidence>
<keyword evidence="7 9" id="KW-0804">Transcription</keyword>
<proteinExistence type="inferred from homology"/>
<evidence type="ECO:0000259" key="13">
    <source>
        <dbReference type="Pfam" id="PF18296"/>
    </source>
</evidence>
<evidence type="ECO:0000259" key="12">
    <source>
        <dbReference type="Pfam" id="PF11597"/>
    </source>
</evidence>
<accession>A0ABP0VUT1</accession>
<dbReference type="Pfam" id="PF06333">
    <property type="entry name" value="Med13_C"/>
    <property type="match status" value="1"/>
</dbReference>
<dbReference type="EMBL" id="OZ020106">
    <property type="protein sequence ID" value="CAK9258264.1"/>
    <property type="molecule type" value="Genomic_DNA"/>
</dbReference>
<comment type="similarity">
    <text evidence="2 9">Belongs to the Mediator complex subunit 13 family.</text>
</comment>
<feature type="domain" description="MID" evidence="13">
    <location>
        <begin position="1316"/>
        <end position="1553"/>
    </location>
</feature>
<comment type="function">
    <text evidence="9">Component of the Mediator complex, a coactivator involved in regulated transcription of nearly all RNA polymerase II-dependent genes. Mediator functions as a bridge to convey information from gene-specific regulatory proteins to the basal RNA polymerase II transcription machinery. Mediator is recruited to promoters by direct interactions with regulatory proteins and serves as a scaffold for the assembly of a functional preinitiation complex with RNA polymerase II and the general transcription factors.</text>
</comment>
<evidence type="ECO:0000256" key="2">
    <source>
        <dbReference type="ARBA" id="ARBA00009354"/>
    </source>
</evidence>
<feature type="compositionally biased region" description="Gly residues" evidence="10">
    <location>
        <begin position="374"/>
        <end position="402"/>
    </location>
</feature>
<dbReference type="PANTHER" id="PTHR48249:SF3">
    <property type="entry name" value="MEDIATOR OF RNA POLYMERASE II TRANSCRIPTION SUBUNIT 13"/>
    <property type="match status" value="1"/>
</dbReference>
<dbReference type="PANTHER" id="PTHR48249">
    <property type="entry name" value="MEDIATOR OF RNA POLYMERASE II TRANSCRIPTION SUBUNIT 13"/>
    <property type="match status" value="1"/>
</dbReference>
<keyword evidence="15" id="KW-1185">Reference proteome</keyword>
<feature type="compositionally biased region" description="Low complexity" evidence="10">
    <location>
        <begin position="1604"/>
        <end position="1614"/>
    </location>
</feature>
<gene>
    <name evidence="14" type="ORF">CSSPJE1EN1_LOCUS3742</name>
</gene>
<evidence type="ECO:0000256" key="3">
    <source>
        <dbReference type="ARBA" id="ARBA00019618"/>
    </source>
</evidence>